<dbReference type="InterPro" id="IPR002550">
    <property type="entry name" value="CNNM"/>
</dbReference>
<dbReference type="PANTHER" id="PTHR12064">
    <property type="entry name" value="METAL TRANSPORTER CNNM"/>
    <property type="match status" value="1"/>
</dbReference>
<keyword evidence="14" id="KW-1185">Reference proteome</keyword>
<evidence type="ECO:0000256" key="10">
    <source>
        <dbReference type="SAM" id="SignalP"/>
    </source>
</evidence>
<dbReference type="GO" id="GO:0005737">
    <property type="term" value="C:cytoplasm"/>
    <property type="evidence" value="ECO:0007669"/>
    <property type="project" value="TreeGrafter"/>
</dbReference>
<keyword evidence="10" id="KW-0732">Signal</keyword>
<dbReference type="Pfam" id="PF01595">
    <property type="entry name" value="CNNM"/>
    <property type="match status" value="1"/>
</dbReference>
<sequence>MRRNRLRPLVWFTLPFIPTIAGSPLLQEPSTTSVLRLVAAVVLVLLGAAFAGLTLGLMGLDLTNLQVMKESGTDDERTNATKVLGLLDHGKHWVLVTLLLSNVIVNETLPIILDSVIGGGLVLVLMYVMCPLGYPTALLLDYFLGKNHGTVYKKAGLKTLVSLHQSKDGLTEDEVLIIGSVLDLRDKPVSKVMTPIQDVFTLSMDAILDKETVDKILFHGYSRIPISAADNKAEFIGMLLVKQLITYDVDDALPVRHFNLSALPTISSDTSCLDILNFFQEGKSMQKHPTTDMSLTIPTLVLYIGHLALISSNPGGVGGALGVLTLEDVIEELIGEEIIDETDIYVDVSKKVKVVRRQPKSYVSNIHSLLKMVKSTGSMQDALYQDKLVVLPGTTPLAPPPSYTTEMEQNLPQHQDYGAITTTTTHSPKWPANHHQKGRFYRSPVI</sequence>
<dbReference type="GO" id="GO:0016020">
    <property type="term" value="C:membrane"/>
    <property type="evidence" value="ECO:0007669"/>
    <property type="project" value="UniProtKB-SubCell"/>
</dbReference>
<feature type="domain" description="CBS" evidence="11">
    <location>
        <begin position="193"/>
        <end position="255"/>
    </location>
</feature>
<feature type="chain" id="PRO_5007899564" description="CNNM transmembrane domain-containing protein" evidence="10">
    <location>
        <begin position="23"/>
        <end position="446"/>
    </location>
</feature>
<evidence type="ECO:0008006" key="15">
    <source>
        <dbReference type="Google" id="ProtNLM"/>
    </source>
</evidence>
<evidence type="ECO:0000313" key="14">
    <source>
        <dbReference type="Proteomes" id="UP000078561"/>
    </source>
</evidence>
<reference evidence="13" key="1">
    <citation type="submission" date="2016-04" db="EMBL/GenBank/DDBJ databases">
        <authorList>
            <person name="Evans L.H."/>
            <person name="Alamgir A."/>
            <person name="Owens N."/>
            <person name="Weber N.D."/>
            <person name="Virtaneva K."/>
            <person name="Barbian K."/>
            <person name="Babar A."/>
            <person name="Rosenke K."/>
        </authorList>
    </citation>
    <scope>NUCLEOTIDE SEQUENCE [LARGE SCALE GENOMIC DNA]</scope>
    <source>
        <strain evidence="13">CBS 101.48</strain>
    </source>
</reference>
<feature type="transmembrane region" description="Helical" evidence="9">
    <location>
        <begin position="37"/>
        <end position="60"/>
    </location>
</feature>
<dbReference type="InterPro" id="IPR000644">
    <property type="entry name" value="CBS_dom"/>
</dbReference>
<feature type="transmembrane region" description="Helical" evidence="9">
    <location>
        <begin position="119"/>
        <end position="144"/>
    </location>
</feature>
<keyword evidence="4 7" id="KW-1133">Transmembrane helix</keyword>
<proteinExistence type="predicted"/>
<evidence type="ECO:0000256" key="5">
    <source>
        <dbReference type="ARBA" id="ARBA00023136"/>
    </source>
</evidence>
<dbReference type="GO" id="GO:0010960">
    <property type="term" value="P:magnesium ion homeostasis"/>
    <property type="evidence" value="ECO:0007669"/>
    <property type="project" value="InterPro"/>
</dbReference>
<dbReference type="EMBL" id="LT553646">
    <property type="protein sequence ID" value="SAM02035.1"/>
    <property type="molecule type" value="Genomic_DNA"/>
</dbReference>
<evidence type="ECO:0000256" key="2">
    <source>
        <dbReference type="ARBA" id="ARBA00022692"/>
    </source>
</evidence>
<dbReference type="AlphaFoldDB" id="A0A168PA73"/>
<dbReference type="GO" id="GO:0030026">
    <property type="term" value="P:intracellular manganese ion homeostasis"/>
    <property type="evidence" value="ECO:0007669"/>
    <property type="project" value="TreeGrafter"/>
</dbReference>
<evidence type="ECO:0000256" key="8">
    <source>
        <dbReference type="SAM" id="MobiDB-lite"/>
    </source>
</evidence>
<dbReference type="PANTHER" id="PTHR12064:SF97">
    <property type="entry name" value="METAL TRANSPORTER CNNM-5"/>
    <property type="match status" value="1"/>
</dbReference>
<evidence type="ECO:0000256" key="1">
    <source>
        <dbReference type="ARBA" id="ARBA00004141"/>
    </source>
</evidence>
<dbReference type="OrthoDB" id="5353557at2759"/>
<accession>A0A168PA73</accession>
<protein>
    <recommendedName>
        <fullName evidence="15">CNNM transmembrane domain-containing protein</fullName>
    </recommendedName>
</protein>
<evidence type="ECO:0000256" key="7">
    <source>
        <dbReference type="PROSITE-ProRule" id="PRU01193"/>
    </source>
</evidence>
<dbReference type="InParanoid" id="A0A168PA73"/>
<keyword evidence="6" id="KW-0129">CBS domain</keyword>
<evidence type="ECO:0000313" key="13">
    <source>
        <dbReference type="EMBL" id="SAM02035.1"/>
    </source>
</evidence>
<dbReference type="FunFam" id="3.10.580.10:FF:000006">
    <property type="entry name" value="DUF21 and CBS domain protein"/>
    <property type="match status" value="1"/>
</dbReference>
<dbReference type="STRING" id="4829.A0A168PA73"/>
<evidence type="ECO:0000259" key="11">
    <source>
        <dbReference type="PROSITE" id="PS51371"/>
    </source>
</evidence>
<gene>
    <name evidence="13" type="primary">ABSGL_07792.1 scaffold 9133</name>
</gene>
<dbReference type="InterPro" id="IPR046342">
    <property type="entry name" value="CBS_dom_sf"/>
</dbReference>
<dbReference type="InterPro" id="IPR045095">
    <property type="entry name" value="ACDP"/>
</dbReference>
<dbReference type="Gene3D" id="3.10.580.10">
    <property type="entry name" value="CBS-domain"/>
    <property type="match status" value="1"/>
</dbReference>
<evidence type="ECO:0000256" key="6">
    <source>
        <dbReference type="PROSITE-ProRule" id="PRU00703"/>
    </source>
</evidence>
<dbReference type="PROSITE" id="PS51846">
    <property type="entry name" value="CNNM"/>
    <property type="match status" value="1"/>
</dbReference>
<keyword evidence="3" id="KW-0677">Repeat</keyword>
<dbReference type="SUPFAM" id="SSF54631">
    <property type="entry name" value="CBS-domain pair"/>
    <property type="match status" value="1"/>
</dbReference>
<feature type="domain" description="CNNM transmembrane" evidence="12">
    <location>
        <begin position="29"/>
        <end position="140"/>
    </location>
</feature>
<organism evidence="13">
    <name type="scientific">Absidia glauca</name>
    <name type="common">Pin mould</name>
    <dbReference type="NCBI Taxonomy" id="4829"/>
    <lineage>
        <taxon>Eukaryota</taxon>
        <taxon>Fungi</taxon>
        <taxon>Fungi incertae sedis</taxon>
        <taxon>Mucoromycota</taxon>
        <taxon>Mucoromycotina</taxon>
        <taxon>Mucoromycetes</taxon>
        <taxon>Mucorales</taxon>
        <taxon>Cunninghamellaceae</taxon>
        <taxon>Absidia</taxon>
    </lineage>
</organism>
<evidence type="ECO:0000256" key="9">
    <source>
        <dbReference type="SAM" id="Phobius"/>
    </source>
</evidence>
<name>A0A168PA73_ABSGL</name>
<keyword evidence="2 7" id="KW-0812">Transmembrane</keyword>
<feature type="signal peptide" evidence="10">
    <location>
        <begin position="1"/>
        <end position="22"/>
    </location>
</feature>
<comment type="subcellular location">
    <subcellularLocation>
        <location evidence="1">Membrane</location>
        <topology evidence="1">Multi-pass membrane protein</topology>
    </subcellularLocation>
</comment>
<evidence type="ECO:0000256" key="3">
    <source>
        <dbReference type="ARBA" id="ARBA00022737"/>
    </source>
</evidence>
<dbReference type="PROSITE" id="PS51371">
    <property type="entry name" value="CBS"/>
    <property type="match status" value="1"/>
</dbReference>
<evidence type="ECO:0000259" key="12">
    <source>
        <dbReference type="PROSITE" id="PS51846"/>
    </source>
</evidence>
<dbReference type="Proteomes" id="UP000078561">
    <property type="component" value="Unassembled WGS sequence"/>
</dbReference>
<evidence type="ECO:0000256" key="4">
    <source>
        <dbReference type="ARBA" id="ARBA00022989"/>
    </source>
</evidence>
<feature type="region of interest" description="Disordered" evidence="8">
    <location>
        <begin position="424"/>
        <end position="446"/>
    </location>
</feature>
<keyword evidence="5 7" id="KW-0472">Membrane</keyword>